<evidence type="ECO:0000313" key="3">
    <source>
        <dbReference type="Proteomes" id="UP000239990"/>
    </source>
</evidence>
<proteinExistence type="predicted"/>
<dbReference type="Proteomes" id="UP000239990">
    <property type="component" value="Unassembled WGS sequence"/>
</dbReference>
<reference evidence="2 3" key="1">
    <citation type="submission" date="2018-02" db="EMBL/GenBank/DDBJ databases">
        <title>Draft Genome of Achromobacter spanius stain 6.</title>
        <authorList>
            <person name="Gunasekera T.S."/>
            <person name="Radwan O."/>
            <person name="Ruiz O.N."/>
        </authorList>
    </citation>
    <scope>NUCLEOTIDE SEQUENCE [LARGE SCALE GENOMIC DNA]</scope>
    <source>
        <strain evidence="2 3">6</strain>
    </source>
</reference>
<dbReference type="AlphaFoldDB" id="A0A2S5GZ36"/>
<organism evidence="2 3">
    <name type="scientific">Achromobacter spanius</name>
    <dbReference type="NCBI Taxonomy" id="217203"/>
    <lineage>
        <taxon>Bacteria</taxon>
        <taxon>Pseudomonadati</taxon>
        <taxon>Pseudomonadota</taxon>
        <taxon>Betaproteobacteria</taxon>
        <taxon>Burkholderiales</taxon>
        <taxon>Alcaligenaceae</taxon>
        <taxon>Achromobacter</taxon>
    </lineage>
</organism>
<dbReference type="EMBL" id="PREU01000001">
    <property type="protein sequence ID" value="PPA78224.1"/>
    <property type="molecule type" value="Genomic_DNA"/>
</dbReference>
<comment type="caution">
    <text evidence="2">The sequence shown here is derived from an EMBL/GenBank/DDBJ whole genome shotgun (WGS) entry which is preliminary data.</text>
</comment>
<feature type="region of interest" description="Disordered" evidence="1">
    <location>
        <begin position="82"/>
        <end position="103"/>
    </location>
</feature>
<name>A0A2S5GZ36_9BURK</name>
<sequence>MPATALSDCIVTRHVPCGGCCSADADAVFFVGKQQENRMKTNHQPSTASQAQDAQVQALTAQEIQQVSGGYGQNRSFGVVVPQRSVPGQGSVTPTSGKTFFTR</sequence>
<accession>A0A2S5GZ36</accession>
<feature type="compositionally biased region" description="Polar residues" evidence="1">
    <location>
        <begin position="86"/>
        <end position="103"/>
    </location>
</feature>
<evidence type="ECO:0000256" key="1">
    <source>
        <dbReference type="SAM" id="MobiDB-lite"/>
    </source>
</evidence>
<evidence type="ECO:0000313" key="2">
    <source>
        <dbReference type="EMBL" id="PPA78224.1"/>
    </source>
</evidence>
<protein>
    <submittedName>
        <fullName evidence="2">Uncharacterized protein</fullName>
    </submittedName>
</protein>
<gene>
    <name evidence="2" type="ORF">C4E15_02805</name>
</gene>